<dbReference type="EMBL" id="CAJZBQ010000046">
    <property type="protein sequence ID" value="CAG9328711.1"/>
    <property type="molecule type" value="Genomic_DNA"/>
</dbReference>
<dbReference type="AlphaFoldDB" id="A0AAU9JLE2"/>
<feature type="domain" description="ApaG" evidence="3">
    <location>
        <begin position="265"/>
        <end position="392"/>
    </location>
</feature>
<protein>
    <recommendedName>
        <fullName evidence="3">ApaG domain-containing protein</fullName>
    </recommendedName>
</protein>
<keyword evidence="2" id="KW-0833">Ubl conjugation pathway</keyword>
<organism evidence="4 5">
    <name type="scientific">Blepharisma stoltei</name>
    <dbReference type="NCBI Taxonomy" id="1481888"/>
    <lineage>
        <taxon>Eukaryota</taxon>
        <taxon>Sar</taxon>
        <taxon>Alveolata</taxon>
        <taxon>Ciliophora</taxon>
        <taxon>Postciliodesmatophora</taxon>
        <taxon>Heterotrichea</taxon>
        <taxon>Heterotrichida</taxon>
        <taxon>Blepharismidae</taxon>
        <taxon>Blepharisma</taxon>
    </lineage>
</organism>
<evidence type="ECO:0000313" key="4">
    <source>
        <dbReference type="EMBL" id="CAG9328711.1"/>
    </source>
</evidence>
<dbReference type="InterPro" id="IPR007474">
    <property type="entry name" value="ApaG_domain"/>
</dbReference>
<name>A0AAU9JLE2_9CILI</name>
<evidence type="ECO:0000256" key="2">
    <source>
        <dbReference type="ARBA" id="ARBA00022786"/>
    </source>
</evidence>
<evidence type="ECO:0000256" key="1">
    <source>
        <dbReference type="ARBA" id="ARBA00004906"/>
    </source>
</evidence>
<dbReference type="InterPro" id="IPR036047">
    <property type="entry name" value="F-box-like_dom_sf"/>
</dbReference>
<evidence type="ECO:0000313" key="5">
    <source>
        <dbReference type="Proteomes" id="UP001162131"/>
    </source>
</evidence>
<dbReference type="Pfam" id="PF04379">
    <property type="entry name" value="DUF525"/>
    <property type="match status" value="1"/>
</dbReference>
<gene>
    <name evidence="4" type="ORF">BSTOLATCC_MIC46702</name>
</gene>
<sequence>MEVLEIDVLGEILKYLEPKELSLILRTSKAFYAYGTMDSIWKTHCNLLFPCYEKGEFYNYIKTEIWNYLKIVRAFHQMVCEIKSRYPQHPVYKCLRERGSTTLEIFYKNIYVGSDLKISPESVLSQFKQAIGMDMPYDLYHIYMTYDGQKLAGVAGLFGTYRFYEYLTVMMLLPLKKALKKTEFPLFCFAASPYSEQKILYDLTGVLGKGAGAIYYNTGIRNTYLYLFPSITDFLTLYAGKLISGAIEIEPKKIEAFESNEFCSDVTTEGIRVTVKSLFVPHLSSRERYIWAYQVGIEPNEPLKRWRLSTRTWNITDSYGRVDRVVRQPGLIGHFPEVYQGSKKMTFENCCILPTTSGTMDGYFTFVNIDNESETVDAKIGAFQHRLPLGSTFVTYNL</sequence>
<keyword evidence="5" id="KW-1185">Reference proteome</keyword>
<accession>A0AAU9JLE2</accession>
<reference evidence="4" key="1">
    <citation type="submission" date="2021-09" db="EMBL/GenBank/DDBJ databases">
        <authorList>
            <consortium name="AG Swart"/>
            <person name="Singh M."/>
            <person name="Singh A."/>
            <person name="Seah K."/>
            <person name="Emmerich C."/>
        </authorList>
    </citation>
    <scope>NUCLEOTIDE SEQUENCE</scope>
    <source>
        <strain evidence="4">ATCC30299</strain>
    </source>
</reference>
<dbReference type="PROSITE" id="PS51087">
    <property type="entry name" value="APAG"/>
    <property type="match status" value="1"/>
</dbReference>
<dbReference type="PANTHER" id="PTHR46550">
    <property type="entry name" value="F-BOX ONLY PROTEIN 3"/>
    <property type="match status" value="1"/>
</dbReference>
<comment type="pathway">
    <text evidence="1">Protein modification; protein ubiquitination.</text>
</comment>
<dbReference type="Proteomes" id="UP001162131">
    <property type="component" value="Unassembled WGS sequence"/>
</dbReference>
<proteinExistence type="predicted"/>
<dbReference type="InterPro" id="IPR052121">
    <property type="entry name" value="F-box_SCF_Substrate_Recog"/>
</dbReference>
<comment type="caution">
    <text evidence="4">The sequence shown here is derived from an EMBL/GenBank/DDBJ whole genome shotgun (WGS) entry which is preliminary data.</text>
</comment>
<dbReference type="Gene3D" id="2.60.40.1470">
    <property type="entry name" value="ApaG domain"/>
    <property type="match status" value="1"/>
</dbReference>
<dbReference type="InterPro" id="IPR036767">
    <property type="entry name" value="ApaG_sf"/>
</dbReference>
<dbReference type="SUPFAM" id="SSF81383">
    <property type="entry name" value="F-box domain"/>
    <property type="match status" value="1"/>
</dbReference>
<dbReference type="SUPFAM" id="SSF110069">
    <property type="entry name" value="ApaG-like"/>
    <property type="match status" value="1"/>
</dbReference>
<dbReference type="GO" id="GO:0005737">
    <property type="term" value="C:cytoplasm"/>
    <property type="evidence" value="ECO:0007669"/>
    <property type="project" value="TreeGrafter"/>
</dbReference>
<evidence type="ECO:0000259" key="3">
    <source>
        <dbReference type="PROSITE" id="PS51087"/>
    </source>
</evidence>
<dbReference type="PANTHER" id="PTHR46550:SF1">
    <property type="entry name" value="F-BOX PROTEIN 3"/>
    <property type="match status" value="1"/>
</dbReference>